<accession>W5MXI6</accession>
<dbReference type="EMBL" id="AHAT01012738">
    <property type="status" value="NOT_ANNOTATED_CDS"/>
    <property type="molecule type" value="Genomic_DNA"/>
</dbReference>
<organism evidence="8 9">
    <name type="scientific">Lepisosteus oculatus</name>
    <name type="common">Spotted gar</name>
    <dbReference type="NCBI Taxonomy" id="7918"/>
    <lineage>
        <taxon>Eukaryota</taxon>
        <taxon>Metazoa</taxon>
        <taxon>Chordata</taxon>
        <taxon>Craniata</taxon>
        <taxon>Vertebrata</taxon>
        <taxon>Euteleostomi</taxon>
        <taxon>Actinopterygii</taxon>
        <taxon>Neopterygii</taxon>
        <taxon>Holostei</taxon>
        <taxon>Semionotiformes</taxon>
        <taxon>Lepisosteidae</taxon>
        <taxon>Lepisosteus</taxon>
    </lineage>
</organism>
<dbReference type="PROSITE" id="PS50835">
    <property type="entry name" value="IG_LIKE"/>
    <property type="match status" value="1"/>
</dbReference>
<reference evidence="8" key="3">
    <citation type="submission" date="2025-09" db="UniProtKB">
        <authorList>
            <consortium name="Ensembl"/>
        </authorList>
    </citation>
    <scope>IDENTIFICATION</scope>
</reference>
<dbReference type="STRING" id="7918.ENSLOCP00000013095"/>
<keyword evidence="3" id="KW-0472">Membrane</keyword>
<dbReference type="HOGENOM" id="CLU_117689_0_0_1"/>
<dbReference type="InterPro" id="IPR050504">
    <property type="entry name" value="IgSF_BTN/MOG"/>
</dbReference>
<reference evidence="8" key="2">
    <citation type="submission" date="2025-08" db="UniProtKB">
        <authorList>
            <consortium name="Ensembl"/>
        </authorList>
    </citation>
    <scope>IDENTIFICATION</scope>
</reference>
<dbReference type="GO" id="GO:1903037">
    <property type="term" value="P:regulation of leukocyte cell-cell adhesion"/>
    <property type="evidence" value="ECO:0007669"/>
    <property type="project" value="UniProtKB-ARBA"/>
</dbReference>
<evidence type="ECO:0000256" key="1">
    <source>
        <dbReference type="ARBA" id="ARBA00004370"/>
    </source>
</evidence>
<keyword evidence="2" id="KW-0732">Signal</keyword>
<dbReference type="Bgee" id="ENSLOCG00000010691">
    <property type="expression patterns" value="Expressed in camera-type eye and 8 other cell types or tissues"/>
</dbReference>
<dbReference type="FunFam" id="2.60.40.10:FF:000142">
    <property type="entry name" value="V-set domain-containing T-cell activation inhibitor 1"/>
    <property type="match status" value="1"/>
</dbReference>
<evidence type="ECO:0000259" key="7">
    <source>
        <dbReference type="PROSITE" id="PS50835"/>
    </source>
</evidence>
<evidence type="ECO:0000256" key="5">
    <source>
        <dbReference type="ARBA" id="ARBA00023180"/>
    </source>
</evidence>
<name>W5MXI6_LEPOC</name>
<protein>
    <recommendedName>
        <fullName evidence="7">Ig-like domain-containing protein</fullName>
    </recommendedName>
</protein>
<dbReference type="Gene3D" id="2.60.40.10">
    <property type="entry name" value="Immunoglobulins"/>
    <property type="match status" value="1"/>
</dbReference>
<dbReference type="Ensembl" id="ENSLOCT00000013123.1">
    <property type="protein sequence ID" value="ENSLOCP00000013095.1"/>
    <property type="gene ID" value="ENSLOCG00000010691.1"/>
</dbReference>
<evidence type="ECO:0000313" key="9">
    <source>
        <dbReference type="Proteomes" id="UP000018468"/>
    </source>
</evidence>
<sequence>VLYLCCCFKTFSSIFTVFAEVKTVTGNRGGDAVLPCNTEAHEDSRATVFWRYKTNIIVHSVNDGVENLSQQDSRFKNRTRMFPNEFRQGKFSLELSRLQDNDTGSYTCYIPSKSFQEHIELNVT</sequence>
<dbReference type="eggNOG" id="ENOG502SXGQ">
    <property type="taxonomic scope" value="Eukaryota"/>
</dbReference>
<evidence type="ECO:0000256" key="2">
    <source>
        <dbReference type="ARBA" id="ARBA00022729"/>
    </source>
</evidence>
<evidence type="ECO:0000256" key="3">
    <source>
        <dbReference type="ARBA" id="ARBA00023136"/>
    </source>
</evidence>
<dbReference type="InParanoid" id="W5MXI6"/>
<reference evidence="9" key="1">
    <citation type="submission" date="2011-12" db="EMBL/GenBank/DDBJ databases">
        <title>The Draft Genome of Lepisosteus oculatus.</title>
        <authorList>
            <consortium name="The Broad Institute Genome Assembly &amp; Analysis Group"/>
            <consortium name="Computational R&amp;D Group"/>
            <consortium name="and Sequencing Platform"/>
            <person name="Di Palma F."/>
            <person name="Alfoldi J."/>
            <person name="Johnson J."/>
            <person name="Berlin A."/>
            <person name="Gnerre S."/>
            <person name="Jaffe D."/>
            <person name="MacCallum I."/>
            <person name="Young S."/>
            <person name="Walker B.J."/>
            <person name="Lander E.S."/>
            <person name="Lindblad-Toh K."/>
        </authorList>
    </citation>
    <scope>NUCLEOTIDE SEQUENCE [LARGE SCALE GENOMIC DNA]</scope>
</reference>
<comment type="subcellular location">
    <subcellularLocation>
        <location evidence="1">Membrane</location>
    </subcellularLocation>
</comment>
<dbReference type="GeneTree" id="ENSGT01140000284718"/>
<dbReference type="InterPro" id="IPR036179">
    <property type="entry name" value="Ig-like_dom_sf"/>
</dbReference>
<keyword evidence="9" id="KW-1185">Reference proteome</keyword>
<dbReference type="SUPFAM" id="SSF48726">
    <property type="entry name" value="Immunoglobulin"/>
    <property type="match status" value="1"/>
</dbReference>
<dbReference type="Proteomes" id="UP000018468">
    <property type="component" value="Linkage group LG14"/>
</dbReference>
<dbReference type="InterPro" id="IPR003599">
    <property type="entry name" value="Ig_sub"/>
</dbReference>
<dbReference type="InterPro" id="IPR007110">
    <property type="entry name" value="Ig-like_dom"/>
</dbReference>
<feature type="domain" description="Ig-like" evidence="7">
    <location>
        <begin position="12"/>
        <end position="124"/>
    </location>
</feature>
<dbReference type="InterPro" id="IPR013783">
    <property type="entry name" value="Ig-like_fold"/>
</dbReference>
<keyword evidence="6" id="KW-0393">Immunoglobulin domain</keyword>
<dbReference type="GO" id="GO:0016020">
    <property type="term" value="C:membrane"/>
    <property type="evidence" value="ECO:0007669"/>
    <property type="project" value="UniProtKB-SubCell"/>
</dbReference>
<dbReference type="Pfam" id="PF07686">
    <property type="entry name" value="V-set"/>
    <property type="match status" value="1"/>
</dbReference>
<proteinExistence type="predicted"/>
<dbReference type="PANTHER" id="PTHR24100:SF151">
    <property type="entry name" value="ICOS LIGAND"/>
    <property type="match status" value="1"/>
</dbReference>
<dbReference type="InterPro" id="IPR013106">
    <property type="entry name" value="Ig_V-set"/>
</dbReference>
<dbReference type="GO" id="GO:0050863">
    <property type="term" value="P:regulation of T cell activation"/>
    <property type="evidence" value="ECO:0007669"/>
    <property type="project" value="UniProtKB-ARBA"/>
</dbReference>
<dbReference type="PANTHER" id="PTHR24100">
    <property type="entry name" value="BUTYROPHILIN"/>
    <property type="match status" value="1"/>
</dbReference>
<keyword evidence="5" id="KW-0325">Glycoprotein</keyword>
<evidence type="ECO:0000256" key="4">
    <source>
        <dbReference type="ARBA" id="ARBA00023157"/>
    </source>
</evidence>
<evidence type="ECO:0000313" key="8">
    <source>
        <dbReference type="Ensembl" id="ENSLOCP00000013095.1"/>
    </source>
</evidence>
<keyword evidence="4" id="KW-1015">Disulfide bond</keyword>
<evidence type="ECO:0000256" key="6">
    <source>
        <dbReference type="ARBA" id="ARBA00023319"/>
    </source>
</evidence>
<dbReference type="OMA" id="PCNTEAH"/>
<dbReference type="AlphaFoldDB" id="W5MXI6"/>
<dbReference type="SMART" id="SM00409">
    <property type="entry name" value="IG"/>
    <property type="match status" value="1"/>
</dbReference>